<feature type="compositionally biased region" description="Low complexity" evidence="1">
    <location>
        <begin position="155"/>
        <end position="178"/>
    </location>
</feature>
<evidence type="ECO:0000256" key="2">
    <source>
        <dbReference type="SAM" id="SignalP"/>
    </source>
</evidence>
<reference evidence="3" key="1">
    <citation type="submission" date="2019-12" db="EMBL/GenBank/DDBJ databases">
        <title>The sialotranscriptome of the gopher-tortoise tick, Amblyomma tuberculatum.</title>
        <authorList>
            <person name="Karim S."/>
            <person name="Andersen J."/>
            <person name="Kumar D."/>
            <person name="Adamson S."/>
            <person name="Ennen J."/>
            <person name="Qualis C.P."/>
            <person name="Ribeiro J.M.C."/>
        </authorList>
    </citation>
    <scope>NUCLEOTIDE SEQUENCE</scope>
    <source>
        <strain evidence="3">Removed</strain>
        <tissue evidence="3">Salivary glands</tissue>
    </source>
</reference>
<feature type="chain" id="PRO_5026817706" evidence="2">
    <location>
        <begin position="20"/>
        <end position="178"/>
    </location>
</feature>
<feature type="signal peptide" evidence="2">
    <location>
        <begin position="1"/>
        <end position="19"/>
    </location>
</feature>
<organism evidence="3">
    <name type="scientific">Amblyomma tuberculatum</name>
    <dbReference type="NCBI Taxonomy" id="48802"/>
    <lineage>
        <taxon>Eukaryota</taxon>
        <taxon>Metazoa</taxon>
        <taxon>Ecdysozoa</taxon>
        <taxon>Arthropoda</taxon>
        <taxon>Chelicerata</taxon>
        <taxon>Arachnida</taxon>
        <taxon>Acari</taxon>
        <taxon>Parasitiformes</taxon>
        <taxon>Ixodida</taxon>
        <taxon>Ixodoidea</taxon>
        <taxon>Ixodidae</taxon>
        <taxon>Amblyomminae</taxon>
        <taxon>Amblyomma</taxon>
    </lineage>
</organism>
<dbReference type="EMBL" id="GIDH01001385">
    <property type="protein sequence ID" value="NOV53328.1"/>
    <property type="molecule type" value="Transcribed_RNA"/>
</dbReference>
<evidence type="ECO:0000313" key="3">
    <source>
        <dbReference type="EMBL" id="NOV53328.1"/>
    </source>
</evidence>
<evidence type="ECO:0000256" key="1">
    <source>
        <dbReference type="SAM" id="MobiDB-lite"/>
    </source>
</evidence>
<dbReference type="PROSITE" id="PS51257">
    <property type="entry name" value="PROKAR_LIPOPROTEIN"/>
    <property type="match status" value="1"/>
</dbReference>
<feature type="region of interest" description="Disordered" evidence="1">
    <location>
        <begin position="138"/>
        <end position="178"/>
    </location>
</feature>
<feature type="compositionally biased region" description="Basic and acidic residues" evidence="1">
    <location>
        <begin position="140"/>
        <end position="151"/>
    </location>
</feature>
<keyword evidence="2" id="KW-0732">Signal</keyword>
<proteinExistence type="predicted"/>
<sequence>MKFFATLAFMGFMACTAFADEVVVIKDAKEAKEGAEEPGVPLPGYDVVVVPNLVNPGLVGYPALVGPGPGYGIDFQTGYDAFNRAHKSGFQKGAAGHNQGSSDFARGTLHRTFNAYKNSQGYSHSSGFSATDSKIYGAGRRQESSGHKGGEAGHQSGFGQSSFGKAAGVGPAPVALKG</sequence>
<accession>A0A6M2E7D3</accession>
<dbReference type="AlphaFoldDB" id="A0A6M2E7D3"/>
<name>A0A6M2E7D3_9ACAR</name>
<protein>
    <submittedName>
        <fullName evidence="3">Putative large gyy 1</fullName>
    </submittedName>
</protein>